<dbReference type="GO" id="GO:0007155">
    <property type="term" value="P:cell adhesion"/>
    <property type="evidence" value="ECO:0007669"/>
    <property type="project" value="InterPro"/>
</dbReference>
<dbReference type="InterPro" id="IPR003481">
    <property type="entry name" value="FliD_N"/>
</dbReference>
<keyword evidence="5" id="KW-0964">Secreted</keyword>
<evidence type="ECO:0000256" key="2">
    <source>
        <dbReference type="ARBA" id="ARBA00011255"/>
    </source>
</evidence>
<evidence type="ECO:0000259" key="7">
    <source>
        <dbReference type="Pfam" id="PF07195"/>
    </source>
</evidence>
<dbReference type="InterPro" id="IPR010810">
    <property type="entry name" value="Flagellin_hook_IN_motif"/>
</dbReference>
<evidence type="ECO:0000256" key="5">
    <source>
        <dbReference type="RuleBase" id="RU362066"/>
    </source>
</evidence>
<evidence type="ECO:0000256" key="4">
    <source>
        <dbReference type="ARBA" id="ARBA00023143"/>
    </source>
</evidence>
<keyword evidence="3" id="KW-0175">Coiled coil</keyword>
<dbReference type="GO" id="GO:0071973">
    <property type="term" value="P:bacterial-type flagellum-dependent cell motility"/>
    <property type="evidence" value="ECO:0007669"/>
    <property type="project" value="TreeGrafter"/>
</dbReference>
<dbReference type="RefSeq" id="WP_072578377.1">
    <property type="nucleotide sequence ID" value="NZ_CP016020.1"/>
</dbReference>
<sequence length="505" mass="56513">MAMRIGGLASGMDIDTLVSDLMKAERIPLDKLTQKKQTLEWQRDDYRAMNTALKELDDMLFINQDSIGKQATFMKKTVTSSDDSKVTAKAINAQTNISAKIDVLNLASSSTWKTSGDISGYIPQNIELKFKVKDPGATEYRFTSVKLTATDTLDQVVSKINSSGIGVTAMKEKIKDADGDYQETIVFTNNKTGTGAEISLDDRDDTSEATTQTFMSNLGFTFNGKALKTDQEGIDATVKVNGYEMQKSSNTFTINGIQYTAKAVTTSPVSVSSSTDVDNILDSIVKFVTKYNEVIEKVNSKISETRYRDYQPLTDEEKEEMEDKTIELWEEKAKSGLLKNDSILSSGLNSMRMNFYIPVTNSSAIEGFKQIADLGITTTSNYLDKGKLTIDEDKLREKIQENPEAIYQLFNANGTSEETTGIAKRLRSTIKSTISNIEERAGNALKVNNQFTLGRNLNQIDDQIDRFNDRLTQIEDRYWRQFTAMEKAIQNSNNQMSYLMQQFSS</sequence>
<feature type="domain" description="Flagellar hook-associated protein 2 C-terminal" evidence="7">
    <location>
        <begin position="235"/>
        <end position="493"/>
    </location>
</feature>
<name>A0A1L3MMM5_9BACI</name>
<comment type="subunit">
    <text evidence="2 5">Homopentamer.</text>
</comment>
<dbReference type="Pfam" id="PF07195">
    <property type="entry name" value="FliD_C"/>
    <property type="match status" value="1"/>
</dbReference>
<evidence type="ECO:0000313" key="8">
    <source>
        <dbReference type="EMBL" id="APH03587.1"/>
    </source>
</evidence>
<keyword evidence="8" id="KW-0969">Cilium</keyword>
<dbReference type="GO" id="GO:0009421">
    <property type="term" value="C:bacterial-type flagellum filament cap"/>
    <property type="evidence" value="ECO:0007669"/>
    <property type="project" value="InterPro"/>
</dbReference>
<comment type="subcellular location">
    <subcellularLocation>
        <location evidence="5">Secreted</location>
    </subcellularLocation>
    <subcellularLocation>
        <location evidence="5">Bacterial flagellum</location>
    </subcellularLocation>
</comment>
<dbReference type="AlphaFoldDB" id="A0A1L3MMM5"/>
<evidence type="ECO:0000256" key="3">
    <source>
        <dbReference type="ARBA" id="ARBA00023054"/>
    </source>
</evidence>
<feature type="domain" description="Flagellar hook-associated protein 2 N-terminal" evidence="6">
    <location>
        <begin position="10"/>
        <end position="109"/>
    </location>
</feature>
<dbReference type="PANTHER" id="PTHR30288:SF0">
    <property type="entry name" value="FLAGELLAR HOOK-ASSOCIATED PROTEIN 2"/>
    <property type="match status" value="1"/>
</dbReference>
<keyword evidence="9" id="KW-1185">Reference proteome</keyword>
<dbReference type="OrthoDB" id="9776025at2"/>
<dbReference type="Pfam" id="PF02465">
    <property type="entry name" value="FliD_N"/>
    <property type="match status" value="1"/>
</dbReference>
<proteinExistence type="inferred from homology"/>
<dbReference type="GO" id="GO:0005576">
    <property type="term" value="C:extracellular region"/>
    <property type="evidence" value="ECO:0007669"/>
    <property type="project" value="UniProtKB-SubCell"/>
</dbReference>
<dbReference type="STRING" id="1547283.A9C19_01800"/>
<dbReference type="Proteomes" id="UP000181936">
    <property type="component" value="Chromosome"/>
</dbReference>
<dbReference type="KEGG" id="bwh:A9C19_01800"/>
<keyword evidence="8" id="KW-0282">Flagellum</keyword>
<evidence type="ECO:0000313" key="9">
    <source>
        <dbReference type="Proteomes" id="UP000181936"/>
    </source>
</evidence>
<comment type="function">
    <text evidence="5">Required for morphogenesis and for the elongation of the flagellar filament by facilitating polymerization of the flagellin monomers at the tip of growing filament. Forms a capping structure, which prevents flagellin subunits (transported through the central channel of the flagellum) from leaking out without polymerization at the distal end.</text>
</comment>
<dbReference type="GO" id="GO:0009424">
    <property type="term" value="C:bacterial-type flagellum hook"/>
    <property type="evidence" value="ECO:0007669"/>
    <property type="project" value="UniProtKB-UniRule"/>
</dbReference>
<dbReference type="InterPro" id="IPR010809">
    <property type="entry name" value="FliD_C"/>
</dbReference>
<evidence type="ECO:0000256" key="1">
    <source>
        <dbReference type="ARBA" id="ARBA00009764"/>
    </source>
</evidence>
<evidence type="ECO:0000259" key="6">
    <source>
        <dbReference type="Pfam" id="PF02465"/>
    </source>
</evidence>
<keyword evidence="4 5" id="KW-0975">Bacterial flagellum</keyword>
<dbReference type="InterPro" id="IPR040026">
    <property type="entry name" value="FliD"/>
</dbReference>
<dbReference type="EMBL" id="CP016020">
    <property type="protein sequence ID" value="APH03587.1"/>
    <property type="molecule type" value="Genomic_DNA"/>
</dbReference>
<reference evidence="8 9" key="1">
    <citation type="journal article" date="2016" name="Sci. Rep.">
        <title>Complete genome sequence and transcriptomic analysis of a novel marine strain Bacillus weihaiensis reveals the mechanism of brown algae degradation.</title>
        <authorList>
            <person name="Zhu Y."/>
            <person name="Chen P."/>
            <person name="Bao Y."/>
            <person name="Men Y."/>
            <person name="Zeng Y."/>
            <person name="Yang J."/>
            <person name="Sun J."/>
            <person name="Sun Y."/>
        </authorList>
    </citation>
    <scope>NUCLEOTIDE SEQUENCE [LARGE SCALE GENOMIC DNA]</scope>
    <source>
        <strain evidence="8 9">Alg07</strain>
    </source>
</reference>
<dbReference type="PANTHER" id="PTHR30288">
    <property type="entry name" value="FLAGELLAR CAP/ASSEMBLY PROTEIN FLID"/>
    <property type="match status" value="1"/>
</dbReference>
<keyword evidence="8" id="KW-0966">Cell projection</keyword>
<gene>
    <name evidence="8" type="ORF">A9C19_01800</name>
</gene>
<dbReference type="Pfam" id="PF07196">
    <property type="entry name" value="Flagellin_IN"/>
    <property type="match status" value="1"/>
</dbReference>
<comment type="similarity">
    <text evidence="1 5">Belongs to the FliD family.</text>
</comment>
<dbReference type="NCBIfam" id="NF005833">
    <property type="entry name" value="PRK07737.1"/>
    <property type="match status" value="1"/>
</dbReference>
<protein>
    <recommendedName>
        <fullName evidence="5">Flagellar hook-associated protein 2</fullName>
        <shortName evidence="5">HAP2</shortName>
    </recommendedName>
    <alternativeName>
        <fullName evidence="5">Flagellar cap protein</fullName>
    </alternativeName>
</protein>
<accession>A0A1L3MMM5</accession>
<organism evidence="8 9">
    <name type="scientific">Bacillus weihaiensis</name>
    <dbReference type="NCBI Taxonomy" id="1547283"/>
    <lineage>
        <taxon>Bacteria</taxon>
        <taxon>Bacillati</taxon>
        <taxon>Bacillota</taxon>
        <taxon>Bacilli</taxon>
        <taxon>Bacillales</taxon>
        <taxon>Bacillaceae</taxon>
        <taxon>Bacillus</taxon>
    </lineage>
</organism>